<evidence type="ECO:0000259" key="1">
    <source>
        <dbReference type="SMART" id="SM00481"/>
    </source>
</evidence>
<dbReference type="SUPFAM" id="SSF89550">
    <property type="entry name" value="PHP domain-like"/>
    <property type="match status" value="1"/>
</dbReference>
<dbReference type="Proteomes" id="UP000886833">
    <property type="component" value="Unassembled WGS sequence"/>
</dbReference>
<sequence length="235" mass="27598">MDDFHIHSTYSDGLDSINNLIQKAKDFTMFSITDHNNIEASKKIRENNFITGVELSTYFLKDEYHILGYNFDANNIKIDPDLIDILIKQDVTLNKVSITKIISKELNNKDFFEIYDRYVKSYYQNIKYYSMPIRDIIKNIKNANGYLILAHPFISFKNMDPKTIVGKFLMHGGDGIEITPNSIDKSMEIIDYYDTIYSIGSDYHSNRFNRNNTIGIDTKYFDNDKRYLKNVIRRN</sequence>
<comment type="caution">
    <text evidence="2">The sequence shown here is derived from an EMBL/GenBank/DDBJ whole genome shotgun (WGS) entry which is preliminary data.</text>
</comment>
<dbReference type="PANTHER" id="PTHR42924:SF3">
    <property type="entry name" value="POLYMERASE_HISTIDINOL PHOSPHATASE N-TERMINAL DOMAIN-CONTAINING PROTEIN"/>
    <property type="match status" value="1"/>
</dbReference>
<dbReference type="AlphaFoldDB" id="A0A9D1GB99"/>
<name>A0A9D1GB99_9FIRM</name>
<dbReference type="Gene3D" id="3.20.20.140">
    <property type="entry name" value="Metal-dependent hydrolases"/>
    <property type="match status" value="1"/>
</dbReference>
<organism evidence="2 3">
    <name type="scientific">Candidatus Onthousia faecipullorum</name>
    <dbReference type="NCBI Taxonomy" id="2840887"/>
    <lineage>
        <taxon>Bacteria</taxon>
        <taxon>Bacillati</taxon>
        <taxon>Bacillota</taxon>
        <taxon>Bacilli</taxon>
        <taxon>Candidatus Onthousia</taxon>
    </lineage>
</organism>
<dbReference type="Pfam" id="PF02811">
    <property type="entry name" value="PHP"/>
    <property type="match status" value="1"/>
</dbReference>
<dbReference type="PANTHER" id="PTHR42924">
    <property type="entry name" value="EXONUCLEASE"/>
    <property type="match status" value="1"/>
</dbReference>
<evidence type="ECO:0000313" key="3">
    <source>
        <dbReference type="Proteomes" id="UP000886833"/>
    </source>
</evidence>
<dbReference type="InterPro" id="IPR004013">
    <property type="entry name" value="PHP_dom"/>
</dbReference>
<proteinExistence type="predicted"/>
<dbReference type="GO" id="GO:0004534">
    <property type="term" value="F:5'-3' RNA exonuclease activity"/>
    <property type="evidence" value="ECO:0007669"/>
    <property type="project" value="TreeGrafter"/>
</dbReference>
<dbReference type="InterPro" id="IPR052018">
    <property type="entry name" value="PHP_domain"/>
</dbReference>
<reference evidence="2" key="1">
    <citation type="submission" date="2020-10" db="EMBL/GenBank/DDBJ databases">
        <authorList>
            <person name="Gilroy R."/>
        </authorList>
    </citation>
    <scope>NUCLEOTIDE SEQUENCE</scope>
    <source>
        <strain evidence="2">CHK195-26880</strain>
    </source>
</reference>
<feature type="domain" description="Polymerase/histidinol phosphatase N-terminal" evidence="1">
    <location>
        <begin position="2"/>
        <end position="59"/>
    </location>
</feature>
<protein>
    <recommendedName>
        <fullName evidence="1">Polymerase/histidinol phosphatase N-terminal domain-containing protein</fullName>
    </recommendedName>
</protein>
<dbReference type="InterPro" id="IPR003141">
    <property type="entry name" value="Pol/His_phosphatase_N"/>
</dbReference>
<dbReference type="GO" id="GO:0035312">
    <property type="term" value="F:5'-3' DNA exonuclease activity"/>
    <property type="evidence" value="ECO:0007669"/>
    <property type="project" value="TreeGrafter"/>
</dbReference>
<dbReference type="SMART" id="SM00481">
    <property type="entry name" value="POLIIIAc"/>
    <property type="match status" value="1"/>
</dbReference>
<dbReference type="InterPro" id="IPR016195">
    <property type="entry name" value="Pol/histidinol_Pase-like"/>
</dbReference>
<gene>
    <name evidence="2" type="ORF">IAB59_01575</name>
</gene>
<dbReference type="EMBL" id="DVKQ01000016">
    <property type="protein sequence ID" value="HIT37154.1"/>
    <property type="molecule type" value="Genomic_DNA"/>
</dbReference>
<evidence type="ECO:0000313" key="2">
    <source>
        <dbReference type="EMBL" id="HIT37154.1"/>
    </source>
</evidence>
<reference evidence="2" key="2">
    <citation type="journal article" date="2021" name="PeerJ">
        <title>Extensive microbial diversity within the chicken gut microbiome revealed by metagenomics and culture.</title>
        <authorList>
            <person name="Gilroy R."/>
            <person name="Ravi A."/>
            <person name="Getino M."/>
            <person name="Pursley I."/>
            <person name="Horton D.L."/>
            <person name="Alikhan N.F."/>
            <person name="Baker D."/>
            <person name="Gharbi K."/>
            <person name="Hall N."/>
            <person name="Watson M."/>
            <person name="Adriaenssens E.M."/>
            <person name="Foster-Nyarko E."/>
            <person name="Jarju S."/>
            <person name="Secka A."/>
            <person name="Antonio M."/>
            <person name="Oren A."/>
            <person name="Chaudhuri R.R."/>
            <person name="La Ragione R."/>
            <person name="Hildebrand F."/>
            <person name="Pallen M.J."/>
        </authorList>
    </citation>
    <scope>NUCLEOTIDE SEQUENCE</scope>
    <source>
        <strain evidence="2">CHK195-26880</strain>
    </source>
</reference>
<accession>A0A9D1GB99</accession>